<dbReference type="PIRSF" id="PIRSF001434">
    <property type="entry name" value="CGS"/>
    <property type="match status" value="1"/>
</dbReference>
<evidence type="ECO:0000313" key="6">
    <source>
        <dbReference type="EMBL" id="PWB94616.1"/>
    </source>
</evidence>
<sequence length="397" mass="42631">MSDDEKKLRPATRLVHGGGLRSQFGELSEAMFLTQSFAYPTMEAAEARFKGEDPGFIYSRFSNPTVAMFEQRMCLLEGAEAARATASGMAAVTAALLAQLRAGDHIVAARALFGSCLYVVEDLLPRFGVASTLVDGADLSQWKAAVRKETKLFFLESPTNPGLEVYDIRAIADIAHEAGARLVVDNVFATPLLQKPFELGADVVVYSATKHIDGQGRCLGGVILASQALIEENIHNFLRQTGPALSPFNAWTMLKALETLPLRVAQQTASAARIADFLAEQKEIARVLYPFRSDHPQAELARRQMTGGGTLVTFDVAGGKAAAFRLANALKIVKISNNLGDAKSLVTHPATTTHQRLTPEARALIGVGEGLLRLSVGLEDTDDLLDDLARGLSAARG</sequence>
<dbReference type="EC" id="2.5.1.-" evidence="3"/>
<comment type="pathway">
    <text evidence="3">Amino-acid biosynthesis; L-methionine biosynthesis via de novo pathway; L-homocysteine from O-succinyl-L-homoserine: step 1/1.</text>
</comment>
<dbReference type="AlphaFoldDB" id="A0A2U1SSL7"/>
<comment type="subunit">
    <text evidence="3">Homotetramer.</text>
</comment>
<dbReference type="EMBL" id="PUIV01000006">
    <property type="protein sequence ID" value="PWB94616.1"/>
    <property type="molecule type" value="Genomic_DNA"/>
</dbReference>
<dbReference type="NCBIfam" id="TIGR01325">
    <property type="entry name" value="O_suc_HS_sulf"/>
    <property type="match status" value="1"/>
</dbReference>
<keyword evidence="3" id="KW-0808">Transferase</keyword>
<dbReference type="PANTHER" id="PTHR11808">
    <property type="entry name" value="TRANS-SULFURATION ENZYME FAMILY MEMBER"/>
    <property type="match status" value="1"/>
</dbReference>
<keyword evidence="7" id="KW-1185">Reference proteome</keyword>
<dbReference type="GO" id="GO:0016846">
    <property type="term" value="F:carbon-sulfur lyase activity"/>
    <property type="evidence" value="ECO:0007669"/>
    <property type="project" value="TreeGrafter"/>
</dbReference>
<organism evidence="6 7">
    <name type="scientific">Methylosinus sporium</name>
    <dbReference type="NCBI Taxonomy" id="428"/>
    <lineage>
        <taxon>Bacteria</taxon>
        <taxon>Pseudomonadati</taxon>
        <taxon>Pseudomonadota</taxon>
        <taxon>Alphaproteobacteria</taxon>
        <taxon>Hyphomicrobiales</taxon>
        <taxon>Methylocystaceae</taxon>
        <taxon>Methylosinus</taxon>
    </lineage>
</organism>
<evidence type="ECO:0000313" key="7">
    <source>
        <dbReference type="Proteomes" id="UP000245137"/>
    </source>
</evidence>
<dbReference type="NCBIfam" id="NF006003">
    <property type="entry name" value="PRK08133.1"/>
    <property type="match status" value="1"/>
</dbReference>
<evidence type="ECO:0000256" key="4">
    <source>
        <dbReference type="PIRSR" id="PIRSR001434-2"/>
    </source>
</evidence>
<dbReference type="CDD" id="cd00614">
    <property type="entry name" value="CGS_like"/>
    <property type="match status" value="1"/>
</dbReference>
<dbReference type="FunFam" id="3.90.1150.10:FF:000033">
    <property type="entry name" value="Cystathionine gamma-synthase"/>
    <property type="match status" value="1"/>
</dbReference>
<dbReference type="PANTHER" id="PTHR11808:SF80">
    <property type="entry name" value="CYSTATHIONINE GAMMA-LYASE"/>
    <property type="match status" value="1"/>
</dbReference>
<dbReference type="SUPFAM" id="SSF53383">
    <property type="entry name" value="PLP-dependent transferases"/>
    <property type="match status" value="1"/>
</dbReference>
<proteinExistence type="inferred from homology"/>
<comment type="function">
    <text evidence="3">Catalyzes the formation of L-homocysteine from O-succinyl-L-homoserine (OSHS) and hydrogen sulfide.</text>
</comment>
<dbReference type="RefSeq" id="WP_108916547.1">
    <property type="nucleotide sequence ID" value="NZ_BGJY01000022.1"/>
</dbReference>
<dbReference type="Proteomes" id="UP000245137">
    <property type="component" value="Unassembled WGS sequence"/>
</dbReference>
<dbReference type="HAMAP" id="MF_02056">
    <property type="entry name" value="MetZ"/>
    <property type="match status" value="1"/>
</dbReference>
<dbReference type="InterPro" id="IPR015421">
    <property type="entry name" value="PyrdxlP-dep_Trfase_major"/>
</dbReference>
<keyword evidence="3" id="KW-0486">Methionine biosynthesis</keyword>
<keyword evidence="3" id="KW-0028">Amino-acid biosynthesis</keyword>
<comment type="similarity">
    <text evidence="3">Belongs to the trans-sulfuration enzymes family. MetZ subfamily.</text>
</comment>
<dbReference type="InterPro" id="IPR015424">
    <property type="entry name" value="PyrdxlP-dep_Trfase"/>
</dbReference>
<dbReference type="GO" id="GO:0030170">
    <property type="term" value="F:pyridoxal phosphate binding"/>
    <property type="evidence" value="ECO:0007669"/>
    <property type="project" value="UniProtKB-UniRule"/>
</dbReference>
<comment type="caution">
    <text evidence="6">The sequence shown here is derived from an EMBL/GenBank/DDBJ whole genome shotgun (WGS) entry which is preliminary data.</text>
</comment>
<evidence type="ECO:0000256" key="2">
    <source>
        <dbReference type="ARBA" id="ARBA00022898"/>
    </source>
</evidence>
<gene>
    <name evidence="3" type="primary">metZ</name>
    <name evidence="6" type="ORF">C5689_05985</name>
</gene>
<protein>
    <recommendedName>
        <fullName evidence="3">O-succinylhomoserine sulfhydrylase</fullName>
        <shortName evidence="3">OSH sulfhydrylase</shortName>
        <shortName evidence="3">OSHS sulfhydrylase</shortName>
        <ecNumber evidence="3">2.5.1.-</ecNumber>
    </recommendedName>
</protein>
<dbReference type="Pfam" id="PF01053">
    <property type="entry name" value="Cys_Met_Meta_PP"/>
    <property type="match status" value="1"/>
</dbReference>
<dbReference type="NCBIfam" id="NF005696">
    <property type="entry name" value="PRK07504.1"/>
    <property type="match status" value="1"/>
</dbReference>
<dbReference type="InterPro" id="IPR015422">
    <property type="entry name" value="PyrdxlP-dep_Trfase_small"/>
</dbReference>
<comment type="catalytic activity">
    <reaction evidence="3">
        <text>O-succinyl-L-homoserine + hydrogen sulfide = L-homocysteine + succinate</text>
        <dbReference type="Rhea" id="RHEA:27826"/>
        <dbReference type="ChEBI" id="CHEBI:29919"/>
        <dbReference type="ChEBI" id="CHEBI:30031"/>
        <dbReference type="ChEBI" id="CHEBI:57661"/>
        <dbReference type="ChEBI" id="CHEBI:58199"/>
    </reaction>
</comment>
<accession>A0A2U1SSL7</accession>
<dbReference type="InterPro" id="IPR000277">
    <property type="entry name" value="Cys/Met-Metab_PyrdxlP-dep_enz"/>
</dbReference>
<name>A0A2U1SSL7_METSR</name>
<reference evidence="6 7" key="1">
    <citation type="journal article" date="2018" name="Appl. Microbiol. Biotechnol.">
        <title>Co-cultivation of the strictly anaerobic methanogen Methanosarcina barkeri with aerobic methanotrophs in an oxygen-limited membrane bioreactor.</title>
        <authorList>
            <person name="In 't Zandt M.H."/>
            <person name="van den Bosch T.J.M."/>
            <person name="Rijkers R."/>
            <person name="van Kessel M.A.H.J."/>
            <person name="Jetten M.S.M."/>
            <person name="Welte C.U."/>
        </authorList>
    </citation>
    <scope>NUCLEOTIDE SEQUENCE [LARGE SCALE GENOMIC DNA]</scope>
    <source>
        <strain evidence="6 7">DSM 17706</strain>
    </source>
</reference>
<dbReference type="GO" id="GO:0005737">
    <property type="term" value="C:cytoplasm"/>
    <property type="evidence" value="ECO:0007669"/>
    <property type="project" value="TreeGrafter"/>
</dbReference>
<keyword evidence="2 3" id="KW-0663">Pyridoxal phosphate</keyword>
<dbReference type="GO" id="GO:0071268">
    <property type="term" value="P:homocysteine biosynthetic process"/>
    <property type="evidence" value="ECO:0007669"/>
    <property type="project" value="InterPro"/>
</dbReference>
<dbReference type="Gene3D" id="3.90.1150.10">
    <property type="entry name" value="Aspartate Aminotransferase, domain 1"/>
    <property type="match status" value="1"/>
</dbReference>
<dbReference type="OrthoDB" id="9805807at2"/>
<evidence type="ECO:0000256" key="1">
    <source>
        <dbReference type="ARBA" id="ARBA00001933"/>
    </source>
</evidence>
<dbReference type="GO" id="GO:0016765">
    <property type="term" value="F:transferase activity, transferring alkyl or aryl (other than methyl) groups"/>
    <property type="evidence" value="ECO:0007669"/>
    <property type="project" value="UniProtKB-UniRule"/>
</dbReference>
<feature type="modified residue" description="N6-(pyridoxal phosphate)lysine" evidence="3 4">
    <location>
        <position position="210"/>
    </location>
</feature>
<dbReference type="GO" id="GO:0019346">
    <property type="term" value="P:transsulfuration"/>
    <property type="evidence" value="ECO:0007669"/>
    <property type="project" value="InterPro"/>
</dbReference>
<dbReference type="InterPro" id="IPR006234">
    <property type="entry name" value="O-succ-hSer_sulfhydrylase"/>
</dbReference>
<dbReference type="UniPathway" id="UPA00051">
    <property type="reaction ID" value="UER00449"/>
</dbReference>
<comment type="cofactor">
    <cofactor evidence="1 3 5">
        <name>pyridoxal 5'-phosphate</name>
        <dbReference type="ChEBI" id="CHEBI:597326"/>
    </cofactor>
</comment>
<dbReference type="FunFam" id="3.40.640.10:FF:000046">
    <property type="entry name" value="Cystathionine gamma-lyase"/>
    <property type="match status" value="1"/>
</dbReference>
<dbReference type="Gene3D" id="3.40.640.10">
    <property type="entry name" value="Type I PLP-dependent aspartate aminotransferase-like (Major domain)"/>
    <property type="match status" value="1"/>
</dbReference>
<dbReference type="GO" id="GO:0071266">
    <property type="term" value="P:'de novo' L-methionine biosynthetic process"/>
    <property type="evidence" value="ECO:0007669"/>
    <property type="project" value="UniProtKB-UniRule"/>
</dbReference>
<evidence type="ECO:0000256" key="3">
    <source>
        <dbReference type="HAMAP-Rule" id="MF_02056"/>
    </source>
</evidence>
<evidence type="ECO:0000256" key="5">
    <source>
        <dbReference type="RuleBase" id="RU362118"/>
    </source>
</evidence>